<dbReference type="PROSITE" id="PS50240">
    <property type="entry name" value="TRYPSIN_DOM"/>
    <property type="match status" value="2"/>
</dbReference>
<dbReference type="AlphaFoldDB" id="B4P9L0"/>
<feature type="domain" description="Peptidase S1" evidence="15">
    <location>
        <begin position="295"/>
        <end position="522"/>
    </location>
</feature>
<dbReference type="OrthoDB" id="8250810at2759"/>
<evidence type="ECO:0000313" key="17">
    <source>
        <dbReference type="Proteomes" id="UP000002282"/>
    </source>
</evidence>
<proteinExistence type="inferred from homology"/>
<dbReference type="PRINTS" id="PR00722">
    <property type="entry name" value="CHYMOTRYPSIN"/>
</dbReference>
<feature type="chain" id="PRO_5006458806" description="Peptidase S1 domain-containing protein" evidence="14">
    <location>
        <begin position="22"/>
        <end position="526"/>
    </location>
</feature>
<evidence type="ECO:0000256" key="8">
    <source>
        <dbReference type="ARBA" id="ARBA00022837"/>
    </source>
</evidence>
<keyword evidence="5 14" id="KW-0732">Signal</keyword>
<comment type="similarity">
    <text evidence="12">Belongs to the peptidase S1 family. CLIP subfamily.</text>
</comment>
<keyword evidence="2" id="KW-0964">Secreted</keyword>
<dbReference type="Gene3D" id="2.40.10.10">
    <property type="entry name" value="Trypsin-like serine proteases"/>
    <property type="match status" value="3"/>
</dbReference>
<evidence type="ECO:0000313" key="16">
    <source>
        <dbReference type="EMBL" id="EDW92318.2"/>
    </source>
</evidence>
<evidence type="ECO:0000256" key="13">
    <source>
        <dbReference type="RuleBase" id="RU363034"/>
    </source>
</evidence>
<evidence type="ECO:0000256" key="2">
    <source>
        <dbReference type="ARBA" id="ARBA00022525"/>
    </source>
</evidence>
<dbReference type="GO" id="GO:0005576">
    <property type="term" value="C:extracellular region"/>
    <property type="evidence" value="ECO:0007669"/>
    <property type="project" value="UniProtKB-SubCell"/>
</dbReference>
<evidence type="ECO:0000256" key="7">
    <source>
        <dbReference type="ARBA" id="ARBA00022825"/>
    </source>
</evidence>
<keyword evidence="7 13" id="KW-0720">Serine protease</keyword>
<dbReference type="PROSITE" id="PS00134">
    <property type="entry name" value="TRYPSIN_HIS"/>
    <property type="match status" value="1"/>
</dbReference>
<dbReference type="GO" id="GO:0046872">
    <property type="term" value="F:metal ion binding"/>
    <property type="evidence" value="ECO:0007669"/>
    <property type="project" value="UniProtKB-KW"/>
</dbReference>
<dbReference type="InterPro" id="IPR009003">
    <property type="entry name" value="Peptidase_S1_PA"/>
</dbReference>
<gene>
    <name evidence="16" type="primary">Dyak\GE11574</name>
    <name evidence="16" type="synonym">dyak_GLEANR_11894</name>
    <name evidence="16" type="synonym">GE11574</name>
    <name evidence="16" type="ORF">Dyak_GE11574</name>
</gene>
<dbReference type="EMBL" id="CM000158">
    <property type="protein sequence ID" value="EDW92318.2"/>
    <property type="molecule type" value="Genomic_DNA"/>
</dbReference>
<dbReference type="FunFam" id="2.40.10.10:FF:000146">
    <property type="entry name" value="Serine protease 53"/>
    <property type="match status" value="1"/>
</dbReference>
<dbReference type="SUPFAM" id="SSF50494">
    <property type="entry name" value="Trypsin-like serine proteases"/>
    <property type="match status" value="2"/>
</dbReference>
<feature type="domain" description="Peptidase S1" evidence="15">
    <location>
        <begin position="43"/>
        <end position="274"/>
    </location>
</feature>
<dbReference type="MEROPS" id="S01.B59"/>
<evidence type="ECO:0000259" key="15">
    <source>
        <dbReference type="PROSITE" id="PS50240"/>
    </source>
</evidence>
<keyword evidence="4" id="KW-0479">Metal-binding</keyword>
<keyword evidence="17" id="KW-1185">Reference proteome</keyword>
<feature type="signal peptide" evidence="14">
    <location>
        <begin position="1"/>
        <end position="21"/>
    </location>
</feature>
<dbReference type="GO" id="GO:0006508">
    <property type="term" value="P:proteolysis"/>
    <property type="evidence" value="ECO:0007669"/>
    <property type="project" value="UniProtKB-KW"/>
</dbReference>
<dbReference type="SMART" id="SM00020">
    <property type="entry name" value="Tryp_SPc"/>
    <property type="match status" value="2"/>
</dbReference>
<evidence type="ECO:0000256" key="6">
    <source>
        <dbReference type="ARBA" id="ARBA00022801"/>
    </source>
</evidence>
<reference evidence="16 17" key="1">
    <citation type="journal article" date="2007" name="Nature">
        <title>Evolution of genes and genomes on the Drosophila phylogeny.</title>
        <authorList>
            <consortium name="Drosophila 12 Genomes Consortium"/>
            <person name="Clark A.G."/>
            <person name="Eisen M.B."/>
            <person name="Smith D.R."/>
            <person name="Bergman C.M."/>
            <person name="Oliver B."/>
            <person name="Markow T.A."/>
            <person name="Kaufman T.C."/>
            <person name="Kellis M."/>
            <person name="Gelbart W."/>
            <person name="Iyer V.N."/>
            <person name="Pollard D.A."/>
            <person name="Sackton T.B."/>
            <person name="Larracuente A.M."/>
            <person name="Singh N.D."/>
            <person name="Abad J.P."/>
            <person name="Abt D.N."/>
            <person name="Adryan B."/>
            <person name="Aguade M."/>
            <person name="Akashi H."/>
            <person name="Anderson W.W."/>
            <person name="Aquadro C.F."/>
            <person name="Ardell D.H."/>
            <person name="Arguello R."/>
            <person name="Artieri C.G."/>
            <person name="Barbash D.A."/>
            <person name="Barker D."/>
            <person name="Barsanti P."/>
            <person name="Batterham P."/>
            <person name="Batzoglou S."/>
            <person name="Begun D."/>
            <person name="Bhutkar A."/>
            <person name="Blanco E."/>
            <person name="Bosak S.A."/>
            <person name="Bradley R.K."/>
            <person name="Brand A.D."/>
            <person name="Brent M.R."/>
            <person name="Brooks A.N."/>
            <person name="Brown R.H."/>
            <person name="Butlin R.K."/>
            <person name="Caggese C."/>
            <person name="Calvi B.R."/>
            <person name="Bernardo de Carvalho A."/>
            <person name="Caspi A."/>
            <person name="Castrezana S."/>
            <person name="Celniker S.E."/>
            <person name="Chang J.L."/>
            <person name="Chapple C."/>
            <person name="Chatterji S."/>
            <person name="Chinwalla A."/>
            <person name="Civetta A."/>
            <person name="Clifton S.W."/>
            <person name="Comeron J.M."/>
            <person name="Costello J.C."/>
            <person name="Coyne J.A."/>
            <person name="Daub J."/>
            <person name="David R.G."/>
            <person name="Delcher A.L."/>
            <person name="Delehaunty K."/>
            <person name="Do C.B."/>
            <person name="Ebling H."/>
            <person name="Edwards K."/>
            <person name="Eickbush T."/>
            <person name="Evans J.D."/>
            <person name="Filipski A."/>
            <person name="Findeiss S."/>
            <person name="Freyhult E."/>
            <person name="Fulton L."/>
            <person name="Fulton R."/>
            <person name="Garcia A.C."/>
            <person name="Gardiner A."/>
            <person name="Garfield D.A."/>
            <person name="Garvin B.E."/>
            <person name="Gibson G."/>
            <person name="Gilbert D."/>
            <person name="Gnerre S."/>
            <person name="Godfrey J."/>
            <person name="Good R."/>
            <person name="Gotea V."/>
            <person name="Gravely B."/>
            <person name="Greenberg A.J."/>
            <person name="Griffiths-Jones S."/>
            <person name="Gross S."/>
            <person name="Guigo R."/>
            <person name="Gustafson E.A."/>
            <person name="Haerty W."/>
            <person name="Hahn M.W."/>
            <person name="Halligan D.L."/>
            <person name="Halpern A.L."/>
            <person name="Halter G.M."/>
            <person name="Han M.V."/>
            <person name="Heger A."/>
            <person name="Hillier L."/>
            <person name="Hinrichs A.S."/>
            <person name="Holmes I."/>
            <person name="Hoskins R.A."/>
            <person name="Hubisz M.J."/>
            <person name="Hultmark D."/>
            <person name="Huntley M.A."/>
            <person name="Jaffe D.B."/>
            <person name="Jagadeeshan S."/>
            <person name="Jeck W.R."/>
            <person name="Johnson J."/>
            <person name="Jones C.D."/>
            <person name="Jordan W.C."/>
            <person name="Karpen G.H."/>
            <person name="Kataoka E."/>
            <person name="Keightley P.D."/>
            <person name="Kheradpour P."/>
            <person name="Kirkness E.F."/>
            <person name="Koerich L.B."/>
            <person name="Kristiansen K."/>
            <person name="Kudrna D."/>
            <person name="Kulathinal R.J."/>
            <person name="Kumar S."/>
            <person name="Kwok R."/>
            <person name="Lander E."/>
            <person name="Langley C.H."/>
            <person name="Lapoint R."/>
            <person name="Lazzaro B.P."/>
            <person name="Lee S.J."/>
            <person name="Levesque L."/>
            <person name="Li R."/>
            <person name="Lin C.F."/>
            <person name="Lin M.F."/>
            <person name="Lindblad-Toh K."/>
            <person name="Llopart A."/>
            <person name="Long M."/>
            <person name="Low L."/>
            <person name="Lozovsky E."/>
            <person name="Lu J."/>
            <person name="Luo M."/>
            <person name="Machado C.A."/>
            <person name="Makalowski W."/>
            <person name="Marzo M."/>
            <person name="Matsuda M."/>
            <person name="Matzkin L."/>
            <person name="McAllister B."/>
            <person name="McBride C.S."/>
            <person name="McKernan B."/>
            <person name="McKernan K."/>
            <person name="Mendez-Lago M."/>
            <person name="Minx P."/>
            <person name="Mollenhauer M.U."/>
            <person name="Montooth K."/>
            <person name="Mount S.M."/>
            <person name="Mu X."/>
            <person name="Myers E."/>
            <person name="Negre B."/>
            <person name="Newfeld S."/>
            <person name="Nielsen R."/>
            <person name="Noor M.A."/>
            <person name="O'Grady P."/>
            <person name="Pachter L."/>
            <person name="Papaceit M."/>
            <person name="Parisi M.J."/>
            <person name="Parisi M."/>
            <person name="Parts L."/>
            <person name="Pedersen J.S."/>
            <person name="Pesole G."/>
            <person name="Phillippy A.M."/>
            <person name="Ponting C.P."/>
            <person name="Pop M."/>
            <person name="Porcelli D."/>
            <person name="Powell J.R."/>
            <person name="Prohaska S."/>
            <person name="Pruitt K."/>
            <person name="Puig M."/>
            <person name="Quesneville H."/>
            <person name="Ram K.R."/>
            <person name="Rand D."/>
            <person name="Rasmussen M.D."/>
            <person name="Reed L.K."/>
            <person name="Reenan R."/>
            <person name="Reily A."/>
            <person name="Remington K.A."/>
            <person name="Rieger T.T."/>
            <person name="Ritchie M.G."/>
            <person name="Robin C."/>
            <person name="Rogers Y.H."/>
            <person name="Rohde C."/>
            <person name="Rozas J."/>
            <person name="Rubenfield M.J."/>
            <person name="Ruiz A."/>
            <person name="Russo S."/>
            <person name="Salzberg S.L."/>
            <person name="Sanchez-Gracia A."/>
            <person name="Saranga D.J."/>
            <person name="Sato H."/>
            <person name="Schaeffer S.W."/>
            <person name="Schatz M.C."/>
            <person name="Schlenke T."/>
            <person name="Schwartz R."/>
            <person name="Segarra C."/>
            <person name="Singh R.S."/>
            <person name="Sirot L."/>
            <person name="Sirota M."/>
            <person name="Sisneros N.B."/>
            <person name="Smith C.D."/>
            <person name="Smith T.F."/>
            <person name="Spieth J."/>
            <person name="Stage D.E."/>
            <person name="Stark A."/>
            <person name="Stephan W."/>
            <person name="Strausberg R.L."/>
            <person name="Strempel S."/>
            <person name="Sturgill D."/>
            <person name="Sutton G."/>
            <person name="Sutton G.G."/>
            <person name="Tao W."/>
            <person name="Teichmann S."/>
            <person name="Tobari Y.N."/>
            <person name="Tomimura Y."/>
            <person name="Tsolas J.M."/>
            <person name="Valente V.L."/>
            <person name="Venter E."/>
            <person name="Venter J.C."/>
            <person name="Vicario S."/>
            <person name="Vieira F.G."/>
            <person name="Vilella A.J."/>
            <person name="Villasante A."/>
            <person name="Walenz B."/>
            <person name="Wang J."/>
            <person name="Wasserman M."/>
            <person name="Watts T."/>
            <person name="Wilson D."/>
            <person name="Wilson R.K."/>
            <person name="Wing R.A."/>
            <person name="Wolfner M.F."/>
            <person name="Wong A."/>
            <person name="Wong G.K."/>
            <person name="Wu C.I."/>
            <person name="Wu G."/>
            <person name="Yamamoto D."/>
            <person name="Yang H.P."/>
            <person name="Yang S.P."/>
            <person name="Yorke J.A."/>
            <person name="Yoshida K."/>
            <person name="Zdobnov E."/>
            <person name="Zhang P."/>
            <person name="Zhang Y."/>
            <person name="Zimin A.V."/>
            <person name="Baldwin J."/>
            <person name="Abdouelleil A."/>
            <person name="Abdulkadir J."/>
            <person name="Abebe A."/>
            <person name="Abera B."/>
            <person name="Abreu J."/>
            <person name="Acer S.C."/>
            <person name="Aftuck L."/>
            <person name="Alexander A."/>
            <person name="An P."/>
            <person name="Anderson E."/>
            <person name="Anderson S."/>
            <person name="Arachi H."/>
            <person name="Azer M."/>
            <person name="Bachantsang P."/>
            <person name="Barry A."/>
            <person name="Bayul T."/>
            <person name="Berlin A."/>
            <person name="Bessette D."/>
            <person name="Bloom T."/>
            <person name="Blye J."/>
            <person name="Boguslavskiy L."/>
            <person name="Bonnet C."/>
            <person name="Boukhgalter B."/>
            <person name="Bourzgui I."/>
            <person name="Brown A."/>
            <person name="Cahill P."/>
            <person name="Channer S."/>
            <person name="Cheshatsang Y."/>
            <person name="Chuda L."/>
            <person name="Citroen M."/>
            <person name="Collymore A."/>
            <person name="Cooke P."/>
            <person name="Costello M."/>
            <person name="D'Aco K."/>
            <person name="Daza R."/>
            <person name="De Haan G."/>
            <person name="DeGray S."/>
            <person name="DeMaso C."/>
            <person name="Dhargay N."/>
            <person name="Dooley K."/>
            <person name="Dooley E."/>
            <person name="Doricent M."/>
            <person name="Dorje P."/>
            <person name="Dorjee K."/>
            <person name="Dupes A."/>
            <person name="Elong R."/>
            <person name="Falk J."/>
            <person name="Farina A."/>
            <person name="Faro S."/>
            <person name="Ferguson D."/>
            <person name="Fisher S."/>
            <person name="Foley C.D."/>
            <person name="Franke A."/>
            <person name="Friedrich D."/>
            <person name="Gadbois L."/>
            <person name="Gearin G."/>
            <person name="Gearin C.R."/>
            <person name="Giannoukos G."/>
            <person name="Goode T."/>
            <person name="Graham J."/>
            <person name="Grandbois E."/>
            <person name="Grewal S."/>
            <person name="Gyaltsen K."/>
            <person name="Hafez N."/>
            <person name="Hagos B."/>
            <person name="Hall J."/>
            <person name="Henson C."/>
            <person name="Hollinger A."/>
            <person name="Honan T."/>
            <person name="Huard M.D."/>
            <person name="Hughes L."/>
            <person name="Hurhula B."/>
            <person name="Husby M.E."/>
            <person name="Kamat A."/>
            <person name="Kanga B."/>
            <person name="Kashin S."/>
            <person name="Khazanovich D."/>
            <person name="Kisner P."/>
            <person name="Lance K."/>
            <person name="Lara M."/>
            <person name="Lee W."/>
            <person name="Lennon N."/>
            <person name="Letendre F."/>
            <person name="LeVine R."/>
            <person name="Lipovsky A."/>
            <person name="Liu X."/>
            <person name="Liu J."/>
            <person name="Liu S."/>
            <person name="Lokyitsang T."/>
            <person name="Lokyitsang Y."/>
            <person name="Lubonja R."/>
            <person name="Lui A."/>
            <person name="MacDonald P."/>
            <person name="Magnisalis V."/>
            <person name="Maru K."/>
            <person name="Matthews C."/>
            <person name="McCusker W."/>
            <person name="McDonough S."/>
            <person name="Mehta T."/>
            <person name="Meldrim J."/>
            <person name="Meneus L."/>
            <person name="Mihai O."/>
            <person name="Mihalev A."/>
            <person name="Mihova T."/>
            <person name="Mittelman R."/>
            <person name="Mlenga V."/>
            <person name="Montmayeur A."/>
            <person name="Mulrain L."/>
            <person name="Navidi A."/>
            <person name="Naylor J."/>
            <person name="Negash T."/>
            <person name="Nguyen T."/>
            <person name="Nguyen N."/>
            <person name="Nicol R."/>
            <person name="Norbu C."/>
            <person name="Norbu N."/>
            <person name="Novod N."/>
            <person name="O'Neill B."/>
            <person name="Osman S."/>
            <person name="Markiewicz E."/>
            <person name="Oyono O.L."/>
            <person name="Patti C."/>
            <person name="Phunkhang P."/>
            <person name="Pierre F."/>
            <person name="Priest M."/>
            <person name="Raghuraman S."/>
            <person name="Rege F."/>
            <person name="Reyes R."/>
            <person name="Rise C."/>
            <person name="Rogov P."/>
            <person name="Ross K."/>
            <person name="Ryan E."/>
            <person name="Settipalli S."/>
            <person name="Shea T."/>
            <person name="Sherpa N."/>
            <person name="Shi L."/>
            <person name="Shih D."/>
            <person name="Sparrow T."/>
            <person name="Spaulding J."/>
            <person name="Stalker J."/>
            <person name="Stange-Thomann N."/>
            <person name="Stavropoulos S."/>
            <person name="Stone C."/>
            <person name="Strader C."/>
            <person name="Tesfaye S."/>
            <person name="Thomson T."/>
            <person name="Thoulutsang Y."/>
            <person name="Thoulutsang D."/>
            <person name="Topham K."/>
            <person name="Topping I."/>
            <person name="Tsamla T."/>
            <person name="Vassiliev H."/>
            <person name="Vo A."/>
            <person name="Wangchuk T."/>
            <person name="Wangdi T."/>
            <person name="Weiand M."/>
            <person name="Wilkinson J."/>
            <person name="Wilson A."/>
            <person name="Yadav S."/>
            <person name="Young G."/>
            <person name="Yu Q."/>
            <person name="Zembek L."/>
            <person name="Zhong D."/>
            <person name="Zimmer A."/>
            <person name="Zwirko Z."/>
            <person name="Jaffe D.B."/>
            <person name="Alvarez P."/>
            <person name="Brockman W."/>
            <person name="Butler J."/>
            <person name="Chin C."/>
            <person name="Gnerre S."/>
            <person name="Grabherr M."/>
            <person name="Kleber M."/>
            <person name="Mauceli E."/>
            <person name="MacCallum I."/>
        </authorList>
    </citation>
    <scope>NUCLEOTIDE SEQUENCE [LARGE SCALE GENOMIC DNA]</scope>
    <source>
        <strain evidence="17">Tai18E2 / Tucson 14021-0261.01</strain>
    </source>
</reference>
<evidence type="ECO:0000256" key="5">
    <source>
        <dbReference type="ARBA" id="ARBA00022729"/>
    </source>
</evidence>
<protein>
    <recommendedName>
        <fullName evidence="15">Peptidase S1 domain-containing protein</fullName>
    </recommendedName>
</protein>
<dbReference type="PROSITE" id="PS00135">
    <property type="entry name" value="TRYPSIN_SER"/>
    <property type="match status" value="1"/>
</dbReference>
<dbReference type="CDD" id="cd00190">
    <property type="entry name" value="Tryp_SPc"/>
    <property type="match status" value="2"/>
</dbReference>
<dbReference type="InterPro" id="IPR001254">
    <property type="entry name" value="Trypsin_dom"/>
</dbReference>
<name>B4P9L0_DROYA</name>
<keyword evidence="9" id="KW-0865">Zymogen</keyword>
<dbReference type="InterPro" id="IPR033116">
    <property type="entry name" value="TRYPSIN_SER"/>
</dbReference>
<dbReference type="InterPro" id="IPR001314">
    <property type="entry name" value="Peptidase_S1A"/>
</dbReference>
<dbReference type="KEGG" id="dya:Dyak_GE11574"/>
<evidence type="ECO:0000256" key="10">
    <source>
        <dbReference type="ARBA" id="ARBA00023157"/>
    </source>
</evidence>
<organism evidence="16 17">
    <name type="scientific">Drosophila yakuba</name>
    <name type="common">Fruit fly</name>
    <dbReference type="NCBI Taxonomy" id="7245"/>
    <lineage>
        <taxon>Eukaryota</taxon>
        <taxon>Metazoa</taxon>
        <taxon>Ecdysozoa</taxon>
        <taxon>Arthropoda</taxon>
        <taxon>Hexapoda</taxon>
        <taxon>Insecta</taxon>
        <taxon>Pterygota</taxon>
        <taxon>Neoptera</taxon>
        <taxon>Endopterygota</taxon>
        <taxon>Diptera</taxon>
        <taxon>Brachycera</taxon>
        <taxon>Muscomorpha</taxon>
        <taxon>Ephydroidea</taxon>
        <taxon>Drosophilidae</taxon>
        <taxon>Drosophila</taxon>
        <taxon>Sophophora</taxon>
    </lineage>
</organism>
<keyword evidence="10" id="KW-1015">Disulfide bond</keyword>
<keyword evidence="3 13" id="KW-0645">Protease</keyword>
<evidence type="ECO:0000256" key="11">
    <source>
        <dbReference type="ARBA" id="ARBA00023180"/>
    </source>
</evidence>
<sequence>MMKFIATGLALLAYSIHLAEGGGFGQLLDPDCGTTEEGITDRIAGGKNADPLSNPWMVYVMGKVKCGGSLITSRFVLTAAHCIVDSYMSVRLGEYDTQNQRKDCNRGVCVLRAYTVEVDLKFIHSDYRDVYKYDIALLRMKTAVQYSDYVRPICFLVNGHLEESTAFNITGWGNTNNNHTSQTLQTAMVYNVKLDFCSKKFTREVDESQICASNRYEDACLGDSGGPLSARIARDGRSLTFQYGIISFGSEKCNSHTVYTNVTYYREWILSTIESASLVDENCGTIARGSRVRRLVGGHDAGKLSHPWMVRLHTYSSYVCGGSLITSRFVLTAATCVDFSKLMTALLGGHDMDLPNTFLEVPIDRKILHPQFDMSNYKHDIALLRMKQEVHFSDHIRPICLSNNQILEGVQSYTLTGWGVTLTGDGDFSRILQETSLIGGDPSLCNRTFPGRIDQSHICTFGVNGDACEGDGGGPLSAQLPYNGTYRTFLLGIVSFGLDSCRGYGLSTNVSHYLDWIKNTIKERYR</sequence>
<dbReference type="FunFam" id="2.40.10.10:FF:000028">
    <property type="entry name" value="Serine protease easter"/>
    <property type="match status" value="1"/>
</dbReference>
<accession>B4P9L0</accession>
<comment type="subcellular location">
    <subcellularLocation>
        <location evidence="1">Secreted</location>
    </subcellularLocation>
</comment>
<keyword evidence="8" id="KW-0106">Calcium</keyword>
<dbReference type="GO" id="GO:0004252">
    <property type="term" value="F:serine-type endopeptidase activity"/>
    <property type="evidence" value="ECO:0007669"/>
    <property type="project" value="InterPro"/>
</dbReference>
<evidence type="ECO:0000256" key="12">
    <source>
        <dbReference type="ARBA" id="ARBA00024195"/>
    </source>
</evidence>
<evidence type="ECO:0000256" key="14">
    <source>
        <dbReference type="SAM" id="SignalP"/>
    </source>
</evidence>
<dbReference type="Proteomes" id="UP000002282">
    <property type="component" value="Chromosome 2R"/>
</dbReference>
<keyword evidence="11" id="KW-0325">Glycoprotein</keyword>
<reference evidence="16 17" key="2">
    <citation type="journal article" date="2007" name="PLoS Biol.">
        <title>Principles of genome evolution in the Drosophila melanogaster species group.</title>
        <authorList>
            <person name="Ranz J.M."/>
            <person name="Maurin D."/>
            <person name="Chan Y.S."/>
            <person name="von Grotthuss M."/>
            <person name="Hillier L.W."/>
            <person name="Roote J."/>
            <person name="Ashburner M."/>
            <person name="Bergman C.M."/>
        </authorList>
    </citation>
    <scope>NUCLEOTIDE SEQUENCE [LARGE SCALE GENOMIC DNA]</scope>
    <source>
        <strain evidence="17">Tai18E2 / Tucson 14021-0261.01</strain>
    </source>
</reference>
<evidence type="ECO:0000256" key="9">
    <source>
        <dbReference type="ARBA" id="ARBA00023145"/>
    </source>
</evidence>
<evidence type="ECO:0000256" key="4">
    <source>
        <dbReference type="ARBA" id="ARBA00022723"/>
    </source>
</evidence>
<evidence type="ECO:0000256" key="3">
    <source>
        <dbReference type="ARBA" id="ARBA00022670"/>
    </source>
</evidence>
<dbReference type="PANTHER" id="PTHR24256">
    <property type="entry name" value="TRYPTASE-RELATED"/>
    <property type="match status" value="1"/>
</dbReference>
<dbReference type="Pfam" id="PF00089">
    <property type="entry name" value="Trypsin"/>
    <property type="match status" value="2"/>
</dbReference>
<dbReference type="HOGENOM" id="CLU_004497_6_2_1"/>
<keyword evidence="6 13" id="KW-0378">Hydrolase</keyword>
<dbReference type="InterPro" id="IPR043504">
    <property type="entry name" value="Peptidase_S1_PA_chymotrypsin"/>
</dbReference>
<dbReference type="InterPro" id="IPR051487">
    <property type="entry name" value="Ser/Thr_Proteases_Immune/Dev"/>
</dbReference>
<dbReference type="InterPro" id="IPR018114">
    <property type="entry name" value="TRYPSIN_HIS"/>
</dbReference>
<evidence type="ECO:0000256" key="1">
    <source>
        <dbReference type="ARBA" id="ARBA00004613"/>
    </source>
</evidence>